<reference evidence="2" key="1">
    <citation type="submission" date="2022-04" db="EMBL/GenBank/DDBJ databases">
        <title>Whole genome sequence of Sphaerotilus sp. FB-5.</title>
        <authorList>
            <person name="Takeda M."/>
            <person name="Narihara S."/>
            <person name="Akimoto M."/>
            <person name="Akimoto R."/>
            <person name="Nishiyashiki S."/>
            <person name="Murakami T."/>
        </authorList>
    </citation>
    <scope>NUCLEOTIDE SEQUENCE</scope>
    <source>
        <strain evidence="2">FB-5</strain>
    </source>
</reference>
<gene>
    <name evidence="2" type="ORF">CATMQ487_12640</name>
</gene>
<dbReference type="RefSeq" id="WP_251972429.1">
    <property type="nucleotide sequence ID" value="NZ_AP025730.1"/>
</dbReference>
<keyword evidence="1" id="KW-0732">Signal</keyword>
<feature type="chain" id="PRO_5047434960" description="Carboxypeptidase regulatory-like domain-containing protein" evidence="1">
    <location>
        <begin position="19"/>
        <end position="600"/>
    </location>
</feature>
<evidence type="ECO:0000313" key="3">
    <source>
        <dbReference type="Proteomes" id="UP001057498"/>
    </source>
</evidence>
<protein>
    <recommendedName>
        <fullName evidence="4">Carboxypeptidase regulatory-like domain-containing protein</fullName>
    </recommendedName>
</protein>
<keyword evidence="3" id="KW-1185">Reference proteome</keyword>
<dbReference type="EMBL" id="AP025730">
    <property type="protein sequence ID" value="BDI04294.1"/>
    <property type="molecule type" value="Genomic_DNA"/>
</dbReference>
<accession>A0ABN6PJS1</accession>
<proteinExistence type="predicted"/>
<feature type="signal peptide" evidence="1">
    <location>
        <begin position="1"/>
        <end position="18"/>
    </location>
</feature>
<evidence type="ECO:0000313" key="2">
    <source>
        <dbReference type="EMBL" id="BDI04294.1"/>
    </source>
</evidence>
<name>A0ABN6PJS1_9BURK</name>
<organism evidence="2 3">
    <name type="scientific">Sphaerotilus microaerophilus</name>
    <dbReference type="NCBI Taxonomy" id="2914710"/>
    <lineage>
        <taxon>Bacteria</taxon>
        <taxon>Pseudomonadati</taxon>
        <taxon>Pseudomonadota</taxon>
        <taxon>Betaproteobacteria</taxon>
        <taxon>Burkholderiales</taxon>
        <taxon>Sphaerotilaceae</taxon>
        <taxon>Sphaerotilus</taxon>
    </lineage>
</organism>
<dbReference type="Proteomes" id="UP001057498">
    <property type="component" value="Chromosome"/>
</dbReference>
<evidence type="ECO:0008006" key="4">
    <source>
        <dbReference type="Google" id="ProtNLM"/>
    </source>
</evidence>
<sequence>MKMRLLTLSLASAGLLVACGGGGSTSSDNGSITTGTVTLTGVVASYGAVMPSTSVAIKCAAGSGTATTDATTGAYTVALRDAALPCVLKANGSSLVMHSVAPGSGTDKTVTVNISPLTELLVAQLTGADPASFMETVTTAQLTGLVTTSKVQAAETSVLETLLTAGVATGGVSDLISGALSFSGSGNHYAVALGNLSSTLTSTGTTLTGLTDTVAATAASTSAAGSSTATASSATPSLPADLLLKPKAATCAALRSTTYRVVQFKPSVTTGATDPVTATNTMTFDAATLTATWNDDGSTEVWTPVAGDTCRFTNPDGVDIAISPAGVAVARTPDTGTGTTVYRLALAFPEQIHALEDLAGTWNTIGWETVSTGTALDATAGTFVMTSAGAITSARCFDQAIDTADGSCTGQTTGLPNVSANSAGGFDLIGLDATDPWRDRGFFYRAGNGDLMMVSLNASGEFMLATRMRTLTLPTVGAVTSHWNYELTTANQSVTPAYLTGNTVLSTDIGTGRWTRTAWNVAPAVTYPQTLEINKARNGYAHRLAATGVTQSDGSTRNVREFYSLTMRGMGISPVYLPNTSTSTTTSVNQLFLLSVQRPQ</sequence>
<evidence type="ECO:0000256" key="1">
    <source>
        <dbReference type="SAM" id="SignalP"/>
    </source>
</evidence>
<dbReference type="PROSITE" id="PS51257">
    <property type="entry name" value="PROKAR_LIPOPROTEIN"/>
    <property type="match status" value="1"/>
</dbReference>